<evidence type="ECO:0000313" key="3">
    <source>
        <dbReference type="Proteomes" id="UP000663937"/>
    </source>
</evidence>
<dbReference type="NCBIfam" id="TIGR00254">
    <property type="entry name" value="GGDEF"/>
    <property type="match status" value="1"/>
</dbReference>
<accession>A0A8A4Z990</accession>
<dbReference type="GO" id="GO:1902201">
    <property type="term" value="P:negative regulation of bacterial-type flagellum-dependent cell motility"/>
    <property type="evidence" value="ECO:0007669"/>
    <property type="project" value="TreeGrafter"/>
</dbReference>
<dbReference type="SMART" id="SM00267">
    <property type="entry name" value="GGDEF"/>
    <property type="match status" value="1"/>
</dbReference>
<dbReference type="SUPFAM" id="SSF55073">
    <property type="entry name" value="Nucleotide cyclase"/>
    <property type="match status" value="1"/>
</dbReference>
<evidence type="ECO:0000259" key="1">
    <source>
        <dbReference type="PROSITE" id="PS50887"/>
    </source>
</evidence>
<dbReference type="PANTHER" id="PTHR45138:SF24">
    <property type="entry name" value="DIGUANYLATE CYCLASE DGCC-RELATED"/>
    <property type="match status" value="1"/>
</dbReference>
<gene>
    <name evidence="2" type="ORF">J4E96_13960</name>
</gene>
<sequence>MTGLPGRKALAGRALVLVGEFGCYDALSDVVHSVYQDGDAAAAITGCHALEALCEAAGDEQTLRFALYIRGLAANEIGRGDEAWECAARLLALSQNDLRAYWQAKALALQANAESGRGDYSGALDLLARASVMLGTFTGREYNQISANGAIALALRRVELFEASDVKLRSMIPHLRTWDAVTMVADSLHTVAEWGLALQVVGLTADAAAQFSACASRAAWLGRLVADTGRTSFEPFALTGEIFAATMLGDTRSALEVLPGLLLRDEIRQERVERLLAHYALSVALGEIGRHDQAREHLLALREVSVAERRNTWVAIADAALMRLDVRQYGDHPAVTRSSAMYQRLAQSQWSERQARYDSLQARMRVHRLIEEGAHITELSRRDALTGAGNRRVLEDALSGPYGPVSAVFVDVDNFKRVNDTFSHVVGDQVLVRLAAILRSAARSGDTVVRYGGDEFLVLLDPRSTAVPGVAEKAVVGLAGRILAAVRDHAWHELARELTVTVSAGVVLRASPADVLTIASAALHEAKTSGRNRLVLGWDAPDAIPAPA</sequence>
<dbReference type="AlphaFoldDB" id="A0A8A4Z990"/>
<dbReference type="InterPro" id="IPR011990">
    <property type="entry name" value="TPR-like_helical_dom_sf"/>
</dbReference>
<feature type="domain" description="GGDEF" evidence="1">
    <location>
        <begin position="403"/>
        <end position="539"/>
    </location>
</feature>
<reference evidence="2" key="1">
    <citation type="submission" date="2021-03" db="EMBL/GenBank/DDBJ databases">
        <title>Pengzhenrongella sicca gen. nov., sp. nov., a new member of suborder Micrococcineae isolated from High-Arctic tundra soil.</title>
        <authorList>
            <person name="Peng F."/>
        </authorList>
    </citation>
    <scope>NUCLEOTIDE SEQUENCE</scope>
    <source>
        <strain evidence="2">LRZ-2</strain>
    </source>
</reference>
<protein>
    <submittedName>
        <fullName evidence="2">GGDEF domain-containing protein</fullName>
    </submittedName>
</protein>
<name>A0A8A4Z990_9MICO</name>
<evidence type="ECO:0000313" key="2">
    <source>
        <dbReference type="EMBL" id="QTE28470.1"/>
    </source>
</evidence>
<dbReference type="Gene3D" id="1.25.40.10">
    <property type="entry name" value="Tetratricopeptide repeat domain"/>
    <property type="match status" value="1"/>
</dbReference>
<dbReference type="Pfam" id="PF00990">
    <property type="entry name" value="GGDEF"/>
    <property type="match status" value="1"/>
</dbReference>
<dbReference type="Proteomes" id="UP000663937">
    <property type="component" value="Chromosome"/>
</dbReference>
<dbReference type="PANTHER" id="PTHR45138">
    <property type="entry name" value="REGULATORY COMPONENTS OF SENSORY TRANSDUCTION SYSTEM"/>
    <property type="match status" value="1"/>
</dbReference>
<dbReference type="GO" id="GO:0043709">
    <property type="term" value="P:cell adhesion involved in single-species biofilm formation"/>
    <property type="evidence" value="ECO:0007669"/>
    <property type="project" value="TreeGrafter"/>
</dbReference>
<dbReference type="GO" id="GO:0052621">
    <property type="term" value="F:diguanylate cyclase activity"/>
    <property type="evidence" value="ECO:0007669"/>
    <property type="project" value="TreeGrafter"/>
</dbReference>
<dbReference type="CDD" id="cd01949">
    <property type="entry name" value="GGDEF"/>
    <property type="match status" value="1"/>
</dbReference>
<dbReference type="RefSeq" id="WP_227422705.1">
    <property type="nucleotide sequence ID" value="NZ_CP071868.1"/>
</dbReference>
<dbReference type="GO" id="GO:0005886">
    <property type="term" value="C:plasma membrane"/>
    <property type="evidence" value="ECO:0007669"/>
    <property type="project" value="TreeGrafter"/>
</dbReference>
<keyword evidence="3" id="KW-1185">Reference proteome</keyword>
<dbReference type="InterPro" id="IPR050469">
    <property type="entry name" value="Diguanylate_Cyclase"/>
</dbReference>
<dbReference type="Gene3D" id="3.30.70.270">
    <property type="match status" value="1"/>
</dbReference>
<dbReference type="InterPro" id="IPR043128">
    <property type="entry name" value="Rev_trsase/Diguanyl_cyclase"/>
</dbReference>
<dbReference type="PROSITE" id="PS50887">
    <property type="entry name" value="GGDEF"/>
    <property type="match status" value="1"/>
</dbReference>
<dbReference type="KEGG" id="psic:J4E96_13960"/>
<dbReference type="EMBL" id="CP071868">
    <property type="protein sequence ID" value="QTE28470.1"/>
    <property type="molecule type" value="Genomic_DNA"/>
</dbReference>
<proteinExistence type="predicted"/>
<dbReference type="SUPFAM" id="SSF48452">
    <property type="entry name" value="TPR-like"/>
    <property type="match status" value="1"/>
</dbReference>
<dbReference type="InterPro" id="IPR029787">
    <property type="entry name" value="Nucleotide_cyclase"/>
</dbReference>
<organism evidence="2 3">
    <name type="scientific">Pengzhenrongella sicca</name>
    <dbReference type="NCBI Taxonomy" id="2819238"/>
    <lineage>
        <taxon>Bacteria</taxon>
        <taxon>Bacillati</taxon>
        <taxon>Actinomycetota</taxon>
        <taxon>Actinomycetes</taxon>
        <taxon>Micrococcales</taxon>
        <taxon>Pengzhenrongella</taxon>
    </lineage>
</organism>
<dbReference type="InterPro" id="IPR000160">
    <property type="entry name" value="GGDEF_dom"/>
</dbReference>